<evidence type="ECO:0000256" key="1">
    <source>
        <dbReference type="SAM" id="Phobius"/>
    </source>
</evidence>
<keyword evidence="1" id="KW-1133">Transmembrane helix</keyword>
<dbReference type="GO" id="GO:0006508">
    <property type="term" value="P:proteolysis"/>
    <property type="evidence" value="ECO:0007669"/>
    <property type="project" value="UniProtKB-KW"/>
</dbReference>
<accession>A0A6N9Q993</accession>
<feature type="transmembrane region" description="Helical" evidence="1">
    <location>
        <begin position="134"/>
        <end position="152"/>
    </location>
</feature>
<dbReference type="GO" id="GO:0004175">
    <property type="term" value="F:endopeptidase activity"/>
    <property type="evidence" value="ECO:0007669"/>
    <property type="project" value="UniProtKB-ARBA"/>
</dbReference>
<dbReference type="InterPro" id="IPR003675">
    <property type="entry name" value="Rce1/LyrA-like_dom"/>
</dbReference>
<sequence>MKKYVLMIMNLAIYIGATFLVFDKLGNYLYYNFEWYYSLFEQNIPLELAFLSCINMLVYLLIFYVKKIFLKERYESLWSVCNFSMLTRKQMTLFTFIGLAGTFWFISFMKISFIGEKFPDLEEYIEIFSTADNFFYVFLGVGIAGVFIEEILGRGLIFNELKKVMSLPTALLLNALIYGYLQPSPIIMFTGFMLGILYGLVYFKTQSLWSSIWIGIVLNVSMFTFNELNIIDMAGRLPDLVLVLITISTFLFIIFSVILLFKSDSLSNDTLNTKNSDIGLKG</sequence>
<name>A0A6N9Q993_9BACL</name>
<dbReference type="Proteomes" id="UP000448943">
    <property type="component" value="Unassembled WGS sequence"/>
</dbReference>
<dbReference type="AlphaFoldDB" id="A0A6N9Q993"/>
<keyword evidence="3" id="KW-0378">Hydrolase</keyword>
<feature type="transmembrane region" description="Helical" evidence="1">
    <location>
        <begin position="93"/>
        <end position="114"/>
    </location>
</feature>
<keyword evidence="1" id="KW-0812">Transmembrane</keyword>
<dbReference type="GO" id="GO:0080120">
    <property type="term" value="P:CAAX-box protein maturation"/>
    <property type="evidence" value="ECO:0007669"/>
    <property type="project" value="UniProtKB-ARBA"/>
</dbReference>
<feature type="domain" description="CAAX prenyl protease 2/Lysostaphin resistance protein A-like" evidence="2">
    <location>
        <begin position="133"/>
        <end position="220"/>
    </location>
</feature>
<protein>
    <submittedName>
        <fullName evidence="3">CPBP family intramembrane metalloprotease</fullName>
    </submittedName>
</protein>
<gene>
    <name evidence="3" type="ORF">ERL59_19920</name>
</gene>
<keyword evidence="1" id="KW-0472">Membrane</keyword>
<proteinExistence type="predicted"/>
<evidence type="ECO:0000313" key="4">
    <source>
        <dbReference type="Proteomes" id="UP000448943"/>
    </source>
</evidence>
<keyword evidence="3" id="KW-0645">Protease</keyword>
<dbReference type="GO" id="GO:0008237">
    <property type="term" value="F:metallopeptidase activity"/>
    <property type="evidence" value="ECO:0007669"/>
    <property type="project" value="UniProtKB-KW"/>
</dbReference>
<dbReference type="RefSeq" id="WP_160648025.1">
    <property type="nucleotide sequence ID" value="NZ_SIJB01000066.1"/>
</dbReference>
<keyword evidence="4" id="KW-1185">Reference proteome</keyword>
<dbReference type="OrthoDB" id="9782250at2"/>
<comment type="caution">
    <text evidence="3">The sequence shown here is derived from an EMBL/GenBank/DDBJ whole genome shotgun (WGS) entry which is preliminary data.</text>
</comment>
<dbReference type="Pfam" id="PF02517">
    <property type="entry name" value="Rce1-like"/>
    <property type="match status" value="1"/>
</dbReference>
<dbReference type="EMBL" id="SIJB01000066">
    <property type="protein sequence ID" value="NBI31203.1"/>
    <property type="molecule type" value="Genomic_DNA"/>
</dbReference>
<organism evidence="3 4">
    <name type="scientific">Chengkuizengella marina</name>
    <dbReference type="NCBI Taxonomy" id="2507566"/>
    <lineage>
        <taxon>Bacteria</taxon>
        <taxon>Bacillati</taxon>
        <taxon>Bacillota</taxon>
        <taxon>Bacilli</taxon>
        <taxon>Bacillales</taxon>
        <taxon>Paenibacillaceae</taxon>
        <taxon>Chengkuizengella</taxon>
    </lineage>
</organism>
<feature type="transmembrane region" description="Helical" evidence="1">
    <location>
        <begin position="210"/>
        <end position="228"/>
    </location>
</feature>
<evidence type="ECO:0000313" key="3">
    <source>
        <dbReference type="EMBL" id="NBI31203.1"/>
    </source>
</evidence>
<keyword evidence="3" id="KW-0482">Metalloprotease</keyword>
<feature type="transmembrane region" description="Helical" evidence="1">
    <location>
        <begin position="164"/>
        <end position="180"/>
    </location>
</feature>
<evidence type="ECO:0000259" key="2">
    <source>
        <dbReference type="Pfam" id="PF02517"/>
    </source>
</evidence>
<reference evidence="3 4" key="1">
    <citation type="submission" date="2019-01" db="EMBL/GenBank/DDBJ databases">
        <title>Chengkuizengella sp. nov., isolated from deep-sea sediment of East Pacific Ocean.</title>
        <authorList>
            <person name="Yang J."/>
            <person name="Lai Q."/>
            <person name="Shao Z."/>
        </authorList>
    </citation>
    <scope>NUCLEOTIDE SEQUENCE [LARGE SCALE GENOMIC DNA]</scope>
    <source>
        <strain evidence="3 4">YPA3-1-1</strain>
    </source>
</reference>
<feature type="transmembrane region" description="Helical" evidence="1">
    <location>
        <begin position="43"/>
        <end position="65"/>
    </location>
</feature>
<feature type="transmembrane region" description="Helical" evidence="1">
    <location>
        <begin position="186"/>
        <end position="203"/>
    </location>
</feature>
<feature type="transmembrane region" description="Helical" evidence="1">
    <location>
        <begin position="240"/>
        <end position="261"/>
    </location>
</feature>